<dbReference type="GO" id="GO:0016020">
    <property type="term" value="C:membrane"/>
    <property type="evidence" value="ECO:0007669"/>
    <property type="project" value="UniProtKB-SubCell"/>
</dbReference>
<dbReference type="SUPFAM" id="SSF53474">
    <property type="entry name" value="alpha/beta-Hydrolases"/>
    <property type="match status" value="1"/>
</dbReference>
<dbReference type="GO" id="GO:0005783">
    <property type="term" value="C:endoplasmic reticulum"/>
    <property type="evidence" value="ECO:0007669"/>
    <property type="project" value="UniProtKB-SubCell"/>
</dbReference>
<name>V5GE76_BYSSN</name>
<dbReference type="Gene3D" id="3.40.50.300">
    <property type="entry name" value="P-loop containing nucleotide triphosphate hydrolases"/>
    <property type="match status" value="1"/>
</dbReference>
<organism evidence="8 9">
    <name type="scientific">Byssochlamys spectabilis (strain No. 5 / NBRC 109023)</name>
    <name type="common">Paecilomyces variotii</name>
    <dbReference type="NCBI Taxonomy" id="1356009"/>
    <lineage>
        <taxon>Eukaryota</taxon>
        <taxon>Fungi</taxon>
        <taxon>Dikarya</taxon>
        <taxon>Ascomycota</taxon>
        <taxon>Pezizomycotina</taxon>
        <taxon>Eurotiomycetes</taxon>
        <taxon>Eurotiomycetidae</taxon>
        <taxon>Eurotiales</taxon>
        <taxon>Thermoascaceae</taxon>
        <taxon>Paecilomyces</taxon>
    </lineage>
</organism>
<evidence type="ECO:0000313" key="8">
    <source>
        <dbReference type="EMBL" id="GAD99257.1"/>
    </source>
</evidence>
<dbReference type="Gene3D" id="1.25.40.10">
    <property type="entry name" value="Tetratricopeptide repeat domain"/>
    <property type="match status" value="1"/>
</dbReference>
<sequence length="1043" mass="118823">MKRHNATRRPIIFVCHSFGGFVVKRALIYSESLQHVNNEHLRSIYTSTYGILFFSTPHLGIDSDNWNAFVSSNDFNTHQAADFLPLSSAANSLNWTSETLHNVNRLFADKMGKFRILFLHETTVTKSDNGTEFIVNEVSAAPSISGVERAGIDARHNAITKFEDANSPGFEIVEEAIIRFCRAASNVIKNRWMDETSYGISRRKREAHELAGSPEGTSNPPQIETADRWCIRTVDFDLPYPRNLRFTGRQDVLAQIDGYFRQEATSPRIILLWGIGGIGKSEIALHYARVMAKDKFAICWIDARNALAVESSLIRIARSIVTTLILHYGEEVAARKFGFSDVISLQSQEPESPSSRKDVIRALKAWLGKRSNSGWLLVFDNYDSIDEFDADQYFPDSNHSRILITSCRPDLARLVSMSFEISNLDDMSALRLLLAGNKRHTAEDMPISSCVHAVLKKLCNLPLAIVQANAYINNRRLSMDDFLQHYEKQFNLTMAIQSEEPLAAETFFTCSIVDNENILPELIQAVVPGIRNAQQMQDCFEILISYCLMQQPWSNNRFWVPPVVHKWAWAIQSQKDRSRRSVNILRGLLKRRENTNSTKFSPLDIGPHVSKFVLRSLPNTETECLETEDAERLGSLLLEMPDASSKAKGIICLKGIDLRRYCHVPEWQIIFFLNELVDCLEKSGWSSVASILSAGAHQLQCQSQNSDSELFHLHVSAMEEYYQGNLEEAERLCQRLYLRRDKPTKETGDFTILFLDAEMLLAKIMIKHNSGPRYEQGLQNAHDLAKRIISNKIYTQYPETLQIVASYGDIISSHGDPVIASICYSKVLHLMADCEVPLAVIKLSLRAYCDVLVELKDWDLLEHFLPYMISASFDTDEKRRVLRLRAMVLSKQKRFDDIEPVARQLLDLEMDAISNSEADSDITSATYYLCLALFETERKVEAATIAEESQSLQCKKFGVTHPDTQFLGLFLKDLRSGSFPNGEYEPFETEKKAEAATIAEKSQRLHYKKFSVDTEFLQLFLEDSLTGNTRQPKYWFVHYIYRI</sequence>
<protein>
    <recommendedName>
        <fullName evidence="7">Orc1-like AAA ATPase domain-containing protein</fullName>
    </recommendedName>
</protein>
<evidence type="ECO:0000259" key="7">
    <source>
        <dbReference type="Pfam" id="PF13191"/>
    </source>
</evidence>
<evidence type="ECO:0000256" key="6">
    <source>
        <dbReference type="ARBA" id="ARBA00023136"/>
    </source>
</evidence>
<feature type="domain" description="Orc1-like AAA ATPase" evidence="7">
    <location>
        <begin position="245"/>
        <end position="389"/>
    </location>
</feature>
<dbReference type="PANTHER" id="PTHR48182">
    <property type="entry name" value="PROTEIN SERAC1"/>
    <property type="match status" value="1"/>
</dbReference>
<dbReference type="HOGENOM" id="CLU_292208_0_0_1"/>
<dbReference type="InterPro" id="IPR027417">
    <property type="entry name" value="P-loop_NTPase"/>
</dbReference>
<dbReference type="Pfam" id="PF13191">
    <property type="entry name" value="AAA_16"/>
    <property type="match status" value="1"/>
</dbReference>
<dbReference type="InterPro" id="IPR029058">
    <property type="entry name" value="AB_hydrolase_fold"/>
</dbReference>
<evidence type="ECO:0000256" key="4">
    <source>
        <dbReference type="ARBA" id="ARBA00022824"/>
    </source>
</evidence>
<dbReference type="InterPro" id="IPR041664">
    <property type="entry name" value="AAA_16"/>
</dbReference>
<proteinExistence type="predicted"/>
<dbReference type="PANTHER" id="PTHR48182:SF2">
    <property type="entry name" value="PROTEIN SERAC1"/>
    <property type="match status" value="1"/>
</dbReference>
<evidence type="ECO:0000256" key="1">
    <source>
        <dbReference type="ARBA" id="ARBA00004173"/>
    </source>
</evidence>
<evidence type="ECO:0000256" key="5">
    <source>
        <dbReference type="ARBA" id="ARBA00023128"/>
    </source>
</evidence>
<dbReference type="InterPro" id="IPR011990">
    <property type="entry name" value="TPR-like_helical_dom_sf"/>
</dbReference>
<dbReference type="Proteomes" id="UP000018001">
    <property type="component" value="Unassembled WGS sequence"/>
</dbReference>
<comment type="caution">
    <text evidence="8">The sequence shown here is derived from an EMBL/GenBank/DDBJ whole genome shotgun (WGS) entry which is preliminary data.</text>
</comment>
<dbReference type="eggNOG" id="KOG2029">
    <property type="taxonomic scope" value="Eukaryota"/>
</dbReference>
<gene>
    <name evidence="8" type="ORF">PVAR5_7967</name>
</gene>
<dbReference type="InParanoid" id="V5GE76"/>
<dbReference type="OrthoDB" id="5086500at2759"/>
<keyword evidence="4" id="KW-0256">Endoplasmic reticulum</keyword>
<dbReference type="AlphaFoldDB" id="V5GE76"/>
<dbReference type="SUPFAM" id="SSF52540">
    <property type="entry name" value="P-loop containing nucleoside triphosphate hydrolases"/>
    <property type="match status" value="1"/>
</dbReference>
<accession>V5GE76</accession>
<dbReference type="InterPro" id="IPR052374">
    <property type="entry name" value="SERAC1"/>
</dbReference>
<comment type="subcellular location">
    <subcellularLocation>
        <location evidence="2">Endoplasmic reticulum</location>
    </subcellularLocation>
    <subcellularLocation>
        <location evidence="3">Membrane</location>
    </subcellularLocation>
    <subcellularLocation>
        <location evidence="1">Mitochondrion</location>
    </subcellularLocation>
</comment>
<evidence type="ECO:0000256" key="3">
    <source>
        <dbReference type="ARBA" id="ARBA00004370"/>
    </source>
</evidence>
<keyword evidence="6" id="KW-0472">Membrane</keyword>
<reference evidence="9" key="1">
    <citation type="journal article" date="2014" name="Genome Announc.">
        <title>Draft genome sequence of the formaldehyde-resistant fungus Byssochlamys spectabilis No. 5 (anamorph Paecilomyces variotii No. 5) (NBRC109023).</title>
        <authorList>
            <person name="Oka T."/>
            <person name="Ekino K."/>
            <person name="Fukuda K."/>
            <person name="Nomura Y."/>
        </authorList>
    </citation>
    <scope>NUCLEOTIDE SEQUENCE [LARGE SCALE GENOMIC DNA]</scope>
    <source>
        <strain evidence="9">No. 5 / NBRC 109023</strain>
    </source>
</reference>
<evidence type="ECO:0000256" key="2">
    <source>
        <dbReference type="ARBA" id="ARBA00004240"/>
    </source>
</evidence>
<keyword evidence="5" id="KW-0496">Mitochondrion</keyword>
<dbReference type="EMBL" id="BAUL01000288">
    <property type="protein sequence ID" value="GAD99257.1"/>
    <property type="molecule type" value="Genomic_DNA"/>
</dbReference>
<dbReference type="GO" id="GO:0005739">
    <property type="term" value="C:mitochondrion"/>
    <property type="evidence" value="ECO:0007669"/>
    <property type="project" value="UniProtKB-SubCell"/>
</dbReference>
<keyword evidence="9" id="KW-1185">Reference proteome</keyword>
<evidence type="ECO:0000313" key="9">
    <source>
        <dbReference type="Proteomes" id="UP000018001"/>
    </source>
</evidence>